<evidence type="ECO:0000313" key="3">
    <source>
        <dbReference type="EMBL" id="PNW71430.1"/>
    </source>
</evidence>
<dbReference type="GO" id="GO:0004672">
    <property type="term" value="F:protein kinase activity"/>
    <property type="evidence" value="ECO:0007669"/>
    <property type="project" value="InterPro"/>
</dbReference>
<reference evidence="3 5" key="1">
    <citation type="journal article" date="2007" name="Science">
        <title>The Chlamydomonas genome reveals the evolution of key animal and plant functions.</title>
        <authorList>
            <person name="Merchant S.S."/>
            <person name="Prochnik S.E."/>
            <person name="Vallon O."/>
            <person name="Harris E.H."/>
            <person name="Karpowicz S.J."/>
            <person name="Witman G.B."/>
            <person name="Terry A."/>
            <person name="Salamov A."/>
            <person name="Fritz-Laylin L.K."/>
            <person name="Marechal-Drouard L."/>
            <person name="Marshall W.F."/>
            <person name="Qu L.H."/>
            <person name="Nelson D.R."/>
            <person name="Sanderfoot A.A."/>
            <person name="Spalding M.H."/>
            <person name="Kapitonov V.V."/>
            <person name="Ren Q."/>
            <person name="Ferris P."/>
            <person name="Lindquist E."/>
            <person name="Shapiro H."/>
            <person name="Lucas S.M."/>
            <person name="Grimwood J."/>
            <person name="Schmutz J."/>
            <person name="Cardol P."/>
            <person name="Cerutti H."/>
            <person name="Chanfreau G."/>
            <person name="Chen C.L."/>
            <person name="Cognat V."/>
            <person name="Croft M.T."/>
            <person name="Dent R."/>
            <person name="Dutcher S."/>
            <person name="Fernandez E."/>
            <person name="Fukuzawa H."/>
            <person name="Gonzalez-Ballester D."/>
            <person name="Gonzalez-Halphen D."/>
            <person name="Hallmann A."/>
            <person name="Hanikenne M."/>
            <person name="Hippler M."/>
            <person name="Inwood W."/>
            <person name="Jabbari K."/>
            <person name="Kalanon M."/>
            <person name="Kuras R."/>
            <person name="Lefebvre P.A."/>
            <person name="Lemaire S.D."/>
            <person name="Lobanov A.V."/>
            <person name="Lohr M."/>
            <person name="Manuell A."/>
            <person name="Meier I."/>
            <person name="Mets L."/>
            <person name="Mittag M."/>
            <person name="Mittelmeier T."/>
            <person name="Moroney J.V."/>
            <person name="Moseley J."/>
            <person name="Napoli C."/>
            <person name="Nedelcu A.M."/>
            <person name="Niyogi K."/>
            <person name="Novoselov S.V."/>
            <person name="Paulsen I.T."/>
            <person name="Pazour G."/>
            <person name="Purton S."/>
            <person name="Ral J.P."/>
            <person name="Riano-Pachon D.M."/>
            <person name="Riekhof W."/>
            <person name="Rymarquis L."/>
            <person name="Schroda M."/>
            <person name="Stern D."/>
            <person name="Umen J."/>
            <person name="Willows R."/>
            <person name="Wilson N."/>
            <person name="Zimmer S.L."/>
            <person name="Allmer J."/>
            <person name="Balk J."/>
            <person name="Bisova K."/>
            <person name="Chen C.J."/>
            <person name="Elias M."/>
            <person name="Gendler K."/>
            <person name="Hauser C."/>
            <person name="Lamb M.R."/>
            <person name="Ledford H."/>
            <person name="Long J.C."/>
            <person name="Minagawa J."/>
            <person name="Page M.D."/>
            <person name="Pan J."/>
            <person name="Pootakham W."/>
            <person name="Roje S."/>
            <person name="Rose A."/>
            <person name="Stahlberg E."/>
            <person name="Terauchi A.M."/>
            <person name="Yang P."/>
            <person name="Ball S."/>
            <person name="Bowler C."/>
            <person name="Dieckmann C.L."/>
            <person name="Gladyshev V.N."/>
            <person name="Green P."/>
            <person name="Jorgensen R."/>
            <person name="Mayfield S."/>
            <person name="Mueller-Roeber B."/>
            <person name="Rajamani S."/>
            <person name="Sayre R.T."/>
            <person name="Brokstein P."/>
            <person name="Dubchak I."/>
            <person name="Goodstein D."/>
            <person name="Hornick L."/>
            <person name="Huang Y.W."/>
            <person name="Jhaveri J."/>
            <person name="Luo Y."/>
            <person name="Martinez D."/>
            <person name="Ngau W.C."/>
            <person name="Otillar B."/>
            <person name="Poliakov A."/>
            <person name="Porter A."/>
            <person name="Szajkowski L."/>
            <person name="Werner G."/>
            <person name="Zhou K."/>
            <person name="Grigoriev I.V."/>
            <person name="Rokhsar D.S."/>
            <person name="Grossman A.R."/>
        </authorList>
    </citation>
    <scope>NUCLEOTIDE SEQUENCE [LARGE SCALE GENOMIC DNA]</scope>
    <source>
        <strain evidence="5">CC-503</strain>
        <strain evidence="3">CC-503 cw92 mt+</strain>
    </source>
</reference>
<reference evidence="3" key="2">
    <citation type="submission" date="2017-07" db="EMBL/GenBank/DDBJ databases">
        <title>WGS assembly of Chlamydomonas reinhardtii.</title>
        <authorList>
            <consortium name="Chlamydomonas Annotation Team"/>
            <consortium name="JGI Annotation Team"/>
            <person name="Merchant S.S."/>
            <person name="Prochnik S.E."/>
            <person name="Vallon O."/>
            <person name="Harris E.H."/>
            <person name="Karpowicz S.J."/>
            <person name="Witman G.B."/>
            <person name="Terry A."/>
            <person name="Salamov A."/>
            <person name="Fritz-Laylin L.K."/>
            <person name="Marechal-Drouard L."/>
            <person name="Marshall W.F."/>
            <person name="Qu L.H."/>
            <person name="Nelson D.R."/>
            <person name="Sanderfoot A.A."/>
            <person name="Spalding M.H."/>
            <person name="Kapitonov V.V."/>
            <person name="Ren Q."/>
            <person name="Ferris P."/>
            <person name="Lindquist E."/>
            <person name="Shapiro H."/>
            <person name="Lucas S.M."/>
            <person name="Grimwood J."/>
            <person name="Schmutz J."/>
            <person name="Grigoriev I.V."/>
            <person name="Rokhsar D.S."/>
        </authorList>
    </citation>
    <scope>NUCLEOTIDE SEQUENCE</scope>
    <source>
        <strain evidence="3">CC-503 cw92 mt+</strain>
    </source>
</reference>
<dbReference type="GO" id="GO:0005524">
    <property type="term" value="F:ATP binding"/>
    <property type="evidence" value="ECO:0007669"/>
    <property type="project" value="InterPro"/>
</dbReference>
<dbReference type="AlphaFoldDB" id="A0A2K3CT10"/>
<dbReference type="KEGG" id="cre:CHLRE_12g553300v5"/>
<evidence type="ECO:0000256" key="1">
    <source>
        <dbReference type="SAM" id="MobiDB-lite"/>
    </source>
</evidence>
<dbReference type="InterPro" id="IPR000719">
    <property type="entry name" value="Prot_kinase_dom"/>
</dbReference>
<dbReference type="Proteomes" id="UP000006906">
    <property type="component" value="Chromosome 12"/>
</dbReference>
<dbReference type="SUPFAM" id="SSF56112">
    <property type="entry name" value="Protein kinase-like (PK-like)"/>
    <property type="match status" value="1"/>
</dbReference>
<proteinExistence type="predicted"/>
<dbReference type="Gramene" id="PNW75959">
    <property type="protein sequence ID" value="PNW75959"/>
    <property type="gene ID" value="CHLRE_12g553300v5"/>
</dbReference>
<organism evidence="3 5">
    <name type="scientific">Chlamydomonas reinhardtii</name>
    <name type="common">Chlamydomonas smithii</name>
    <dbReference type="NCBI Taxonomy" id="3055"/>
    <lineage>
        <taxon>Eukaryota</taxon>
        <taxon>Viridiplantae</taxon>
        <taxon>Chlorophyta</taxon>
        <taxon>core chlorophytes</taxon>
        <taxon>Chlorophyceae</taxon>
        <taxon>CS clade</taxon>
        <taxon>Chlamydomonadales</taxon>
        <taxon>Chlamydomonadaceae</taxon>
        <taxon>Chlamydomonas</taxon>
    </lineage>
</organism>
<dbReference type="InterPro" id="IPR011009">
    <property type="entry name" value="Kinase-like_dom_sf"/>
</dbReference>
<dbReference type="InterPro" id="IPR008271">
    <property type="entry name" value="Ser/Thr_kinase_AS"/>
</dbReference>
<dbReference type="RefSeq" id="XP_042918954.1">
    <property type="nucleotide sequence ID" value="XM_043069037.1"/>
</dbReference>
<dbReference type="Pfam" id="PF07714">
    <property type="entry name" value="PK_Tyr_Ser-Thr"/>
    <property type="match status" value="1"/>
</dbReference>
<evidence type="ECO:0000313" key="4">
    <source>
        <dbReference type="EMBL" id="PNW75959.1"/>
    </source>
</evidence>
<dbReference type="Gene3D" id="1.10.510.10">
    <property type="entry name" value="Transferase(Phosphotransferase) domain 1"/>
    <property type="match status" value="1"/>
</dbReference>
<feature type="region of interest" description="Disordered" evidence="1">
    <location>
        <begin position="1"/>
        <end position="20"/>
    </location>
</feature>
<protein>
    <recommendedName>
        <fullName evidence="2">Protein kinase domain-containing protein</fullName>
    </recommendedName>
</protein>
<dbReference type="PROSITE" id="PS50011">
    <property type="entry name" value="PROTEIN_KINASE_DOM"/>
    <property type="match status" value="1"/>
</dbReference>
<dbReference type="GeneID" id="66055823"/>
<dbReference type="Proteomes" id="UP000006906">
    <property type="component" value="Chromosome 16"/>
</dbReference>
<feature type="domain" description="Protein kinase" evidence="2">
    <location>
        <begin position="130"/>
        <end position="278"/>
    </location>
</feature>
<dbReference type="Gramene" id="PNW71430">
    <property type="protein sequence ID" value="PNW71430"/>
    <property type="gene ID" value="CHLRE_16g654000v5"/>
</dbReference>
<keyword evidence="5" id="KW-1185">Reference proteome</keyword>
<sequence>MYEANKLATAKPGAKPGHSGYWKRSSKAYMQLGGWAAIHSTPQLSAYADSFYQPSMTTLVAALDALELQGPAGPATGSAVPSAAASSAAAAAAPTPLAAHLPGPSSSALTVPWVDLSYAAVRQQRERMDLQSVRRRAGGGFGDVYVMSLEDMSAGQGEVVVKLYRRVIEKSGDVAADRSALGNAIRWGLQCARPDVLPLRGLVRDVSGEAVGVIYEHFPSTLERWITAKDEKERPSKSLSQLCGVLRDAAVATEYLHSLGYIHRDIKPANILVSWRSC</sequence>
<name>A0A2K3CT10_CHLRE</name>
<accession>A0A2K3CT10</accession>
<dbReference type="EMBL" id="CM008977">
    <property type="protein sequence ID" value="PNW71430.1"/>
    <property type="molecule type" value="Genomic_DNA"/>
</dbReference>
<dbReference type="InterPro" id="IPR001245">
    <property type="entry name" value="Ser-Thr/Tyr_kinase_cat_dom"/>
</dbReference>
<dbReference type="EMBL" id="CM008973">
    <property type="protein sequence ID" value="PNW75959.1"/>
    <property type="molecule type" value="Genomic_DNA"/>
</dbReference>
<dbReference type="PROSITE" id="PS00108">
    <property type="entry name" value="PROTEIN_KINASE_ST"/>
    <property type="match status" value="1"/>
</dbReference>
<evidence type="ECO:0000313" key="5">
    <source>
        <dbReference type="Proteomes" id="UP000006906"/>
    </source>
</evidence>
<gene>
    <name evidence="4" type="ORF">CHLRE_12g553300v5</name>
    <name evidence="3" type="ORF">CHLRE_16g654000v5</name>
</gene>
<evidence type="ECO:0000259" key="2">
    <source>
        <dbReference type="PROSITE" id="PS50011"/>
    </source>
</evidence>